<feature type="region of interest" description="Disordered" evidence="1">
    <location>
        <begin position="45"/>
        <end position="80"/>
    </location>
</feature>
<dbReference type="GO" id="GO:0000981">
    <property type="term" value="F:DNA-binding transcription factor activity, RNA polymerase II-specific"/>
    <property type="evidence" value="ECO:0007669"/>
    <property type="project" value="InterPro"/>
</dbReference>
<accession>A0A9N8DG14</accession>
<dbReference type="PROSITE" id="PS50048">
    <property type="entry name" value="ZN2_CY6_FUNGAL_2"/>
    <property type="match status" value="1"/>
</dbReference>
<dbReference type="CDD" id="cd00067">
    <property type="entry name" value="GAL4"/>
    <property type="match status" value="1"/>
</dbReference>
<gene>
    <name evidence="3" type="ORF">SEMRO_73_G040540.1</name>
</gene>
<reference evidence="3" key="1">
    <citation type="submission" date="2020-06" db="EMBL/GenBank/DDBJ databases">
        <authorList>
            <consortium name="Plant Systems Biology data submission"/>
        </authorList>
    </citation>
    <scope>NUCLEOTIDE SEQUENCE</scope>
    <source>
        <strain evidence="3">D6</strain>
    </source>
</reference>
<dbReference type="InterPro" id="IPR001138">
    <property type="entry name" value="Zn2Cys6_DnaBD"/>
</dbReference>
<evidence type="ECO:0000313" key="3">
    <source>
        <dbReference type="EMBL" id="CAB9500011.1"/>
    </source>
</evidence>
<dbReference type="AlphaFoldDB" id="A0A9N8DG14"/>
<organism evidence="3 4">
    <name type="scientific">Seminavis robusta</name>
    <dbReference type="NCBI Taxonomy" id="568900"/>
    <lineage>
        <taxon>Eukaryota</taxon>
        <taxon>Sar</taxon>
        <taxon>Stramenopiles</taxon>
        <taxon>Ochrophyta</taxon>
        <taxon>Bacillariophyta</taxon>
        <taxon>Bacillariophyceae</taxon>
        <taxon>Bacillariophycidae</taxon>
        <taxon>Naviculales</taxon>
        <taxon>Naviculaceae</taxon>
        <taxon>Seminavis</taxon>
    </lineage>
</organism>
<feature type="domain" description="Zn(2)-C6 fungal-type" evidence="2">
    <location>
        <begin position="3"/>
        <end position="36"/>
    </location>
</feature>
<proteinExistence type="predicted"/>
<evidence type="ECO:0000313" key="4">
    <source>
        <dbReference type="Proteomes" id="UP001153069"/>
    </source>
</evidence>
<dbReference type="SUPFAM" id="SSF57701">
    <property type="entry name" value="Zn2/Cys6 DNA-binding domain"/>
    <property type="match status" value="1"/>
</dbReference>
<comment type="caution">
    <text evidence="3">The sequence shown here is derived from an EMBL/GenBank/DDBJ whole genome shotgun (WGS) entry which is preliminary data.</text>
</comment>
<evidence type="ECO:0000256" key="1">
    <source>
        <dbReference type="SAM" id="MobiDB-lite"/>
    </source>
</evidence>
<dbReference type="Pfam" id="PF00172">
    <property type="entry name" value="Zn_clus"/>
    <property type="match status" value="1"/>
</dbReference>
<dbReference type="PROSITE" id="PS00463">
    <property type="entry name" value="ZN2_CY6_FUNGAL_1"/>
    <property type="match status" value="1"/>
</dbReference>
<dbReference type="SMART" id="SM00066">
    <property type="entry name" value="GAL4"/>
    <property type="match status" value="1"/>
</dbReference>
<dbReference type="OrthoDB" id="53161at2759"/>
<dbReference type="EMBL" id="CAICTM010000072">
    <property type="protein sequence ID" value="CAB9500011.1"/>
    <property type="molecule type" value="Genomic_DNA"/>
</dbReference>
<evidence type="ECO:0000259" key="2">
    <source>
        <dbReference type="PROSITE" id="PS50048"/>
    </source>
</evidence>
<sequence>MPACQECHRVKVRCDRDQSEGRSCSRCLRLEVDCIARVSRQGQGPKRRRKLSISTTASEEQDHAMAIDSQPQQQQHGSEDGQVLDAIMMSTPSEETSSLKFHYGMRYLIHSWTSFALARRSFPLLSRASRLAAKCEVPMDDIFCASRQDIIDPILYGGTGSTTQSVAAAPFQQNSTLQWNDLPTALLQVCGASSDRDRQNRYMMVREAKNGHSRFLVSDCFQQEIASLWLMEQTWKANDKPVVTLFLQGPTDFDKFTKAIHYTLSRYNYPEKKPECVRVNGVYVKFQKMPNTCGDNNVLIQKMDLVYALEIVTLEHSFYICELVHPKKGDGHIIVGAAQDNNHGASMEQDRGHVEPVSTCSHQQQANQEPVLMSDSDSDPLHLFDNLVPLEQMDPDFESFLAVLKE</sequence>
<name>A0A9N8DG14_9STRA</name>
<dbReference type="Proteomes" id="UP001153069">
    <property type="component" value="Unassembled WGS sequence"/>
</dbReference>
<dbReference type="Gene3D" id="4.10.240.10">
    <property type="entry name" value="Zn(2)-C6 fungal-type DNA-binding domain"/>
    <property type="match status" value="1"/>
</dbReference>
<dbReference type="GO" id="GO:0008270">
    <property type="term" value="F:zinc ion binding"/>
    <property type="evidence" value="ECO:0007669"/>
    <property type="project" value="InterPro"/>
</dbReference>
<protein>
    <recommendedName>
        <fullName evidence="2">Zn(2)-C6 fungal-type domain-containing protein</fullName>
    </recommendedName>
</protein>
<dbReference type="InterPro" id="IPR036864">
    <property type="entry name" value="Zn2-C6_fun-type_DNA-bd_sf"/>
</dbReference>
<keyword evidence="4" id="KW-1185">Reference proteome</keyword>